<gene>
    <name evidence="5" type="ORF">A4U43_C05F13940</name>
</gene>
<evidence type="ECO:0000256" key="3">
    <source>
        <dbReference type="SAM" id="Coils"/>
    </source>
</evidence>
<dbReference type="Proteomes" id="UP000243459">
    <property type="component" value="Chromosome 5"/>
</dbReference>
<dbReference type="PANTHER" id="PTHR32054">
    <property type="entry name" value="HEAVY CHAIN, PUTATIVE, EXPRESSED-RELATED-RELATED"/>
    <property type="match status" value="1"/>
</dbReference>
<organism evidence="5 6">
    <name type="scientific">Asparagus officinalis</name>
    <name type="common">Garden asparagus</name>
    <dbReference type="NCBI Taxonomy" id="4686"/>
    <lineage>
        <taxon>Eukaryota</taxon>
        <taxon>Viridiplantae</taxon>
        <taxon>Streptophyta</taxon>
        <taxon>Embryophyta</taxon>
        <taxon>Tracheophyta</taxon>
        <taxon>Spermatophyta</taxon>
        <taxon>Magnoliopsida</taxon>
        <taxon>Liliopsida</taxon>
        <taxon>Asparagales</taxon>
        <taxon>Asparagaceae</taxon>
        <taxon>Asparagoideae</taxon>
        <taxon>Asparagus</taxon>
    </lineage>
</organism>
<comment type="similarity">
    <text evidence="1">Belongs to the WEB family.</text>
</comment>
<feature type="region of interest" description="Disordered" evidence="4">
    <location>
        <begin position="539"/>
        <end position="630"/>
    </location>
</feature>
<dbReference type="EMBL" id="CM007385">
    <property type="protein sequence ID" value="ONK68610.1"/>
    <property type="molecule type" value="Genomic_DNA"/>
</dbReference>
<dbReference type="PANTHER" id="PTHR32054:SF3">
    <property type="entry name" value="HEAVY CHAIN, PUTATIVE, EXPRESSED-RELATED"/>
    <property type="match status" value="1"/>
</dbReference>
<dbReference type="AlphaFoldDB" id="A0A5P1EWW2"/>
<feature type="coiled-coil region" evidence="3">
    <location>
        <begin position="70"/>
        <end position="111"/>
    </location>
</feature>
<dbReference type="GO" id="GO:0005829">
    <property type="term" value="C:cytosol"/>
    <property type="evidence" value="ECO:0007669"/>
    <property type="project" value="TreeGrafter"/>
</dbReference>
<evidence type="ECO:0000256" key="2">
    <source>
        <dbReference type="ARBA" id="ARBA00023054"/>
    </source>
</evidence>
<keyword evidence="6" id="KW-1185">Reference proteome</keyword>
<dbReference type="InterPro" id="IPR008545">
    <property type="entry name" value="Web"/>
</dbReference>
<dbReference type="Gramene" id="ONK68610">
    <property type="protein sequence ID" value="ONK68610"/>
    <property type="gene ID" value="A4U43_C05F13940"/>
</dbReference>
<accession>A0A5P1EWW2</accession>
<dbReference type="OrthoDB" id="1933125at2759"/>
<evidence type="ECO:0000313" key="6">
    <source>
        <dbReference type="Proteomes" id="UP000243459"/>
    </source>
</evidence>
<feature type="compositionally biased region" description="Low complexity" evidence="4">
    <location>
        <begin position="595"/>
        <end position="612"/>
    </location>
</feature>
<feature type="compositionally biased region" description="Basic and acidic residues" evidence="4">
    <location>
        <begin position="539"/>
        <end position="574"/>
    </location>
</feature>
<reference evidence="6" key="1">
    <citation type="journal article" date="2017" name="Nat. Commun.">
        <title>The asparagus genome sheds light on the origin and evolution of a young Y chromosome.</title>
        <authorList>
            <person name="Harkess A."/>
            <person name="Zhou J."/>
            <person name="Xu C."/>
            <person name="Bowers J.E."/>
            <person name="Van der Hulst R."/>
            <person name="Ayyampalayam S."/>
            <person name="Mercati F."/>
            <person name="Riccardi P."/>
            <person name="McKain M.R."/>
            <person name="Kakrana A."/>
            <person name="Tang H."/>
            <person name="Ray J."/>
            <person name="Groenendijk J."/>
            <person name="Arikit S."/>
            <person name="Mathioni S.M."/>
            <person name="Nakano M."/>
            <person name="Shan H."/>
            <person name="Telgmann-Rauber A."/>
            <person name="Kanno A."/>
            <person name="Yue Z."/>
            <person name="Chen H."/>
            <person name="Li W."/>
            <person name="Chen Y."/>
            <person name="Xu X."/>
            <person name="Zhang Y."/>
            <person name="Luo S."/>
            <person name="Chen H."/>
            <person name="Gao J."/>
            <person name="Mao Z."/>
            <person name="Pires J.C."/>
            <person name="Luo M."/>
            <person name="Kudrna D."/>
            <person name="Wing R.A."/>
            <person name="Meyers B.C."/>
            <person name="Yi K."/>
            <person name="Kong H."/>
            <person name="Lavrijsen P."/>
            <person name="Sunseri F."/>
            <person name="Falavigna A."/>
            <person name="Ye Y."/>
            <person name="Leebens-Mack J.H."/>
            <person name="Chen G."/>
        </authorList>
    </citation>
    <scope>NUCLEOTIDE SEQUENCE [LARGE SCALE GENOMIC DNA]</scope>
    <source>
        <strain evidence="6">cv. DH0086</strain>
    </source>
</reference>
<feature type="coiled-coil region" evidence="3">
    <location>
        <begin position="224"/>
        <end position="292"/>
    </location>
</feature>
<dbReference type="GO" id="GO:0009903">
    <property type="term" value="P:chloroplast avoidance movement"/>
    <property type="evidence" value="ECO:0007669"/>
    <property type="project" value="TreeGrafter"/>
</dbReference>
<evidence type="ECO:0008006" key="7">
    <source>
        <dbReference type="Google" id="ProtNLM"/>
    </source>
</evidence>
<keyword evidence="2 3" id="KW-0175">Coiled coil</keyword>
<dbReference type="Pfam" id="PF05701">
    <property type="entry name" value="WEMBL"/>
    <property type="match status" value="1"/>
</dbReference>
<feature type="coiled-coil region" evidence="3">
    <location>
        <begin position="151"/>
        <end position="185"/>
    </location>
</feature>
<sequence length="666" mass="72775">MNVKKGRSNSFDSPKAEVGEIDTNAPFASVKAAVSLFGDVAFAGRKAKPSTPSKTSTTPEQKAFATETQLHLAQKELNKYREQLQNAETTRSQALAELDKAKKTVHNLTAKLTVINESKELALKAAEAAKTQTDQLKEVIPGEDQTGKLELERSTEQYAAAILELDAAKQDLRRIRKEFEALVEAKISACNQESEANQQSEENSLKAHQLSMEISAVQESLVHVKIATEQAQQEESKIKSEKDSTRQSYQLALEETEKKFAALQKDLNPELHKELESKLTETDTEIHAVRKQLEDARASDIESLNTVNTELDGAKEVLLKVAEEESSLRSLLESLKLELETVTKQHNELREKDAETETLVADLHVKLQECKAELDAAVAAETKATLSSGDLMTALQQLQSESETALQETEQMKKEAEAVRNEAETAKITLSEAEKKLEVALKEAEAAKAAEARALDEIKNLSARASAARSSTSAESGAAEIMISKEEYASLSQKVEESEKLTEMKVAAAVAQVEAIKASEAEAAKRLEATRKEIEEMEAAREEALKRAEMSEAAKKAVEGELRRWREKEQKKASEMAARLMAETEGGETSIDATSPPRVSRAPAGAAAAAEGSGDGSRKHHHGKLSTGVSKKFALLPNLSGMFHRKKSFVDGASPSHLPGDKERNK</sequence>
<proteinExistence type="inferred from homology"/>
<feature type="region of interest" description="Disordered" evidence="4">
    <location>
        <begin position="645"/>
        <end position="666"/>
    </location>
</feature>
<protein>
    <recommendedName>
        <fullName evidence="7">WEB family protein</fullName>
    </recommendedName>
</protein>
<dbReference type="OMA" id="RQFEEYA"/>
<evidence type="ECO:0000256" key="4">
    <source>
        <dbReference type="SAM" id="MobiDB-lite"/>
    </source>
</evidence>
<name>A0A5P1EWW2_ASPOF</name>
<dbReference type="GO" id="GO:0009904">
    <property type="term" value="P:chloroplast accumulation movement"/>
    <property type="evidence" value="ECO:0007669"/>
    <property type="project" value="TreeGrafter"/>
</dbReference>
<evidence type="ECO:0000256" key="1">
    <source>
        <dbReference type="ARBA" id="ARBA00005485"/>
    </source>
</evidence>
<evidence type="ECO:0000313" key="5">
    <source>
        <dbReference type="EMBL" id="ONK68610.1"/>
    </source>
</evidence>